<sequence length="91" mass="10399">MDGSKPIDRLFFTLINPGTASGYGVASVLAQSWRFVAARDKEEKIFSLLCCTELRDLSRGGRWEKLAGFVSRSTTLRRQERRARQIYRGEN</sequence>
<comment type="caution">
    <text evidence="1">The sequence shown here is derived from an EMBL/GenBank/DDBJ whole genome shotgun (WGS) entry which is preliminary data.</text>
</comment>
<proteinExistence type="predicted"/>
<dbReference type="AlphaFoldDB" id="A0A8T3BQW4"/>
<keyword evidence="2" id="KW-1185">Reference proteome</keyword>
<name>A0A8T3BQW4_DENNO</name>
<dbReference type="EMBL" id="JAGYWB010000006">
    <property type="protein sequence ID" value="KAI0518850.1"/>
    <property type="molecule type" value="Genomic_DNA"/>
</dbReference>
<organism evidence="1 2">
    <name type="scientific">Dendrobium nobile</name>
    <name type="common">Orchid</name>
    <dbReference type="NCBI Taxonomy" id="94219"/>
    <lineage>
        <taxon>Eukaryota</taxon>
        <taxon>Viridiplantae</taxon>
        <taxon>Streptophyta</taxon>
        <taxon>Embryophyta</taxon>
        <taxon>Tracheophyta</taxon>
        <taxon>Spermatophyta</taxon>
        <taxon>Magnoliopsida</taxon>
        <taxon>Liliopsida</taxon>
        <taxon>Asparagales</taxon>
        <taxon>Orchidaceae</taxon>
        <taxon>Epidendroideae</taxon>
        <taxon>Malaxideae</taxon>
        <taxon>Dendrobiinae</taxon>
        <taxon>Dendrobium</taxon>
    </lineage>
</organism>
<evidence type="ECO:0000313" key="2">
    <source>
        <dbReference type="Proteomes" id="UP000829196"/>
    </source>
</evidence>
<reference evidence="1" key="1">
    <citation type="journal article" date="2022" name="Front. Genet.">
        <title>Chromosome-Scale Assembly of the Dendrobium nobile Genome Provides Insights Into the Molecular Mechanism of the Biosynthesis of the Medicinal Active Ingredient of Dendrobium.</title>
        <authorList>
            <person name="Xu Q."/>
            <person name="Niu S.-C."/>
            <person name="Li K.-L."/>
            <person name="Zheng P.-J."/>
            <person name="Zhang X.-J."/>
            <person name="Jia Y."/>
            <person name="Liu Y."/>
            <person name="Niu Y.-X."/>
            <person name="Yu L.-H."/>
            <person name="Chen D.-F."/>
            <person name="Zhang G.-Q."/>
        </authorList>
    </citation>
    <scope>NUCLEOTIDE SEQUENCE</scope>
    <source>
        <tissue evidence="1">Leaf</tissue>
    </source>
</reference>
<accession>A0A8T3BQW4</accession>
<protein>
    <submittedName>
        <fullName evidence="1">Uncharacterized protein</fullName>
    </submittedName>
</protein>
<dbReference type="Proteomes" id="UP000829196">
    <property type="component" value="Unassembled WGS sequence"/>
</dbReference>
<evidence type="ECO:0000313" key="1">
    <source>
        <dbReference type="EMBL" id="KAI0518850.1"/>
    </source>
</evidence>
<gene>
    <name evidence="1" type="ORF">KFK09_006286</name>
</gene>